<dbReference type="PANTHER" id="PTHR35983:SF1">
    <property type="entry name" value="UPF0166 PROTEIN TM_0021"/>
    <property type="match status" value="1"/>
</dbReference>
<sequence length="114" mass="12567">MRIPKDATLLRVFVGEQARHDGKPLFETIVREARHANLAGATVLRGPLGYGHSSRLHSAKILALSEDLPMVIEIVDSPEKIEAFLPILDVMMGDKGLITLERIQVLRYGPNPSS</sequence>
<dbReference type="eggNOG" id="COG1993">
    <property type="taxonomic scope" value="Bacteria"/>
</dbReference>
<dbReference type="InterPro" id="IPR003793">
    <property type="entry name" value="UPF0166"/>
</dbReference>
<dbReference type="InterPro" id="IPR011322">
    <property type="entry name" value="N-reg_PII-like_a/b"/>
</dbReference>
<reference evidence="2 3" key="1">
    <citation type="journal article" date="2014" name="Genome Announc.">
        <title>Draft Genome Sequence of Magnetospirillum sp. Strain SO-1, a Freshwater Magnetotactic Bacterium Isolated from the Ol'khovka River, Russia.</title>
        <authorList>
            <person name="Grouzdev D.S."/>
            <person name="Dziuba M.V."/>
            <person name="Sukhacheva M.S."/>
            <person name="Mardanov A.V."/>
            <person name="Beletskiy A.V."/>
            <person name="Kuznetsov B.B."/>
            <person name="Skryabin K.G."/>
        </authorList>
    </citation>
    <scope>NUCLEOTIDE SEQUENCE [LARGE SCALE GENOMIC DNA]</scope>
    <source>
        <strain evidence="2 3">SO-1</strain>
    </source>
</reference>
<dbReference type="SUPFAM" id="SSF54913">
    <property type="entry name" value="GlnB-like"/>
    <property type="match status" value="1"/>
</dbReference>
<name>M2ZRY9_9PROT</name>
<accession>M2ZRY9</accession>
<keyword evidence="3" id="KW-1185">Reference proteome</keyword>
<organism evidence="2 3">
    <name type="scientific">Paramagnetospirillum caucaseum</name>
    <dbReference type="NCBI Taxonomy" id="1244869"/>
    <lineage>
        <taxon>Bacteria</taxon>
        <taxon>Pseudomonadati</taxon>
        <taxon>Pseudomonadota</taxon>
        <taxon>Alphaproteobacteria</taxon>
        <taxon>Rhodospirillales</taxon>
        <taxon>Magnetospirillaceae</taxon>
        <taxon>Paramagnetospirillum</taxon>
    </lineage>
</organism>
<dbReference type="AlphaFoldDB" id="M2ZRY9"/>
<proteinExistence type="inferred from homology"/>
<comment type="similarity">
    <text evidence="1">Belongs to the UPF0166 family.</text>
</comment>
<protein>
    <submittedName>
        <fullName evidence="2">Uncharacterized protein</fullName>
    </submittedName>
</protein>
<dbReference type="PANTHER" id="PTHR35983">
    <property type="entry name" value="UPF0166 PROTEIN TM_0021"/>
    <property type="match status" value="1"/>
</dbReference>
<dbReference type="Gene3D" id="3.30.70.120">
    <property type="match status" value="1"/>
</dbReference>
<evidence type="ECO:0000256" key="1">
    <source>
        <dbReference type="ARBA" id="ARBA00010554"/>
    </source>
</evidence>
<dbReference type="InterPro" id="IPR015867">
    <property type="entry name" value="N-reg_PII/ATP_PRibTrfase_C"/>
</dbReference>
<evidence type="ECO:0000313" key="3">
    <source>
        <dbReference type="Proteomes" id="UP000011744"/>
    </source>
</evidence>
<dbReference type="STRING" id="1244869.H261_09809"/>
<dbReference type="PATRIC" id="fig|1244869.3.peg.1983"/>
<dbReference type="Pfam" id="PF02641">
    <property type="entry name" value="DUF190"/>
    <property type="match status" value="1"/>
</dbReference>
<gene>
    <name evidence="2" type="ORF">H261_09809</name>
</gene>
<dbReference type="OrthoDB" id="9795599at2"/>
<dbReference type="EMBL" id="AONQ01000022">
    <property type="protein sequence ID" value="EME70092.1"/>
    <property type="molecule type" value="Genomic_DNA"/>
</dbReference>
<dbReference type="RefSeq" id="WP_008616895.1">
    <property type="nucleotide sequence ID" value="NZ_AONQ01000022.1"/>
</dbReference>
<dbReference type="Proteomes" id="UP000011744">
    <property type="component" value="Unassembled WGS sequence"/>
</dbReference>
<evidence type="ECO:0000313" key="2">
    <source>
        <dbReference type="EMBL" id="EME70092.1"/>
    </source>
</evidence>
<comment type="caution">
    <text evidence="2">The sequence shown here is derived from an EMBL/GenBank/DDBJ whole genome shotgun (WGS) entry which is preliminary data.</text>
</comment>